<dbReference type="Gene3D" id="3.40.1190.10">
    <property type="entry name" value="Mur-like, catalytic domain"/>
    <property type="match status" value="1"/>
</dbReference>
<dbReference type="UniPathway" id="UPA00219"/>
<comment type="function">
    <text evidence="14">Cell wall formation.</text>
</comment>
<dbReference type="EC" id="6.3.2.8" evidence="3 14"/>
<keyword evidence="6 14" id="KW-0132">Cell division</keyword>
<dbReference type="AlphaFoldDB" id="A0A1G7TLJ5"/>
<dbReference type="GO" id="GO:0008763">
    <property type="term" value="F:UDP-N-acetylmuramate-L-alanine ligase activity"/>
    <property type="evidence" value="ECO:0007669"/>
    <property type="project" value="UniProtKB-UniRule"/>
</dbReference>
<evidence type="ECO:0000259" key="17">
    <source>
        <dbReference type="Pfam" id="PF08245"/>
    </source>
</evidence>
<evidence type="ECO:0000256" key="13">
    <source>
        <dbReference type="ARBA" id="ARBA00047833"/>
    </source>
</evidence>
<sequence length="444" mass="50084">MLNKNTVYHFVGIKGSGMSALALVLHGEGYQVQGSDVATYFFTQQELENQAIKILEFSPENIEEGQTIIAGNAFSDEHPELVKAKELGLPIYRYHTFIGDLLDHYTSIAVTGSHGKTSTTGLLSHTLKNLAPLSYLIGDGTGFGDEDSTYFALEACEYRRHFMAYRPDYAIITNIDFDHPDYYKSIDDVFSAFNDFSQQAKKGIIAWGDDPYLSKLESNVPIYRYGLNANHLFHAANIERTQAGSEFDVFINKQLFGHFYLPAYGQHNILNALAVITFLYLEGFKAKDIAEQMKTFAGVKRRFSVRQVQDLIIIDDYAHHPSEIKATIDAAQQKYPDRRVVAIFQPHTFSRTVALLTEFAEALSIADHVHLVDIFTSAREQSGDVKIEDLAEMINDKVEIISQDHLSPLMDYKNEVLLFMGAGDIDHLARQFETAYARLHVKNL</sequence>
<dbReference type="InterPro" id="IPR000713">
    <property type="entry name" value="Mur_ligase_N"/>
</dbReference>
<evidence type="ECO:0000256" key="1">
    <source>
        <dbReference type="ARBA" id="ARBA00004496"/>
    </source>
</evidence>
<dbReference type="Pfam" id="PF02875">
    <property type="entry name" value="Mur_ligase_C"/>
    <property type="match status" value="1"/>
</dbReference>
<dbReference type="Proteomes" id="UP000199708">
    <property type="component" value="Unassembled WGS sequence"/>
</dbReference>
<comment type="subcellular location">
    <subcellularLocation>
        <location evidence="1 14">Cytoplasm</location>
    </subcellularLocation>
</comment>
<dbReference type="InterPro" id="IPR013221">
    <property type="entry name" value="Mur_ligase_cen"/>
</dbReference>
<evidence type="ECO:0000313" key="18">
    <source>
        <dbReference type="EMBL" id="SDG35972.1"/>
    </source>
</evidence>
<dbReference type="Gene3D" id="3.40.50.720">
    <property type="entry name" value="NAD(P)-binding Rossmann-like Domain"/>
    <property type="match status" value="1"/>
</dbReference>
<organism evidence="18 19">
    <name type="scientific">Facklamia miroungae</name>
    <dbReference type="NCBI Taxonomy" id="120956"/>
    <lineage>
        <taxon>Bacteria</taxon>
        <taxon>Bacillati</taxon>
        <taxon>Bacillota</taxon>
        <taxon>Bacilli</taxon>
        <taxon>Lactobacillales</taxon>
        <taxon>Aerococcaceae</taxon>
        <taxon>Facklamia</taxon>
    </lineage>
</organism>
<dbReference type="GO" id="GO:0008360">
    <property type="term" value="P:regulation of cell shape"/>
    <property type="evidence" value="ECO:0007669"/>
    <property type="project" value="UniProtKB-KW"/>
</dbReference>
<reference evidence="18 19" key="1">
    <citation type="submission" date="2016-10" db="EMBL/GenBank/DDBJ databases">
        <authorList>
            <person name="de Groot N.N."/>
        </authorList>
    </citation>
    <scope>NUCLEOTIDE SEQUENCE [LARGE SCALE GENOMIC DNA]</scope>
    <source>
        <strain evidence="18 19">ATCC BAA-466</strain>
    </source>
</reference>
<comment type="pathway">
    <text evidence="2 14">Cell wall biogenesis; peptidoglycan biosynthesis.</text>
</comment>
<evidence type="ECO:0000256" key="5">
    <source>
        <dbReference type="ARBA" id="ARBA00022598"/>
    </source>
</evidence>
<evidence type="ECO:0000256" key="8">
    <source>
        <dbReference type="ARBA" id="ARBA00022840"/>
    </source>
</evidence>
<dbReference type="InterPro" id="IPR005758">
    <property type="entry name" value="UDP-N-AcMur_Ala_ligase_MurC"/>
</dbReference>
<proteinExistence type="inferred from homology"/>
<evidence type="ECO:0000256" key="4">
    <source>
        <dbReference type="ARBA" id="ARBA00022490"/>
    </source>
</evidence>
<evidence type="ECO:0000256" key="6">
    <source>
        <dbReference type="ARBA" id="ARBA00022618"/>
    </source>
</evidence>
<comment type="similarity">
    <text evidence="14">Belongs to the MurCDEF family.</text>
</comment>
<evidence type="ECO:0000259" key="15">
    <source>
        <dbReference type="Pfam" id="PF01225"/>
    </source>
</evidence>
<comment type="catalytic activity">
    <reaction evidence="13 14">
        <text>UDP-N-acetyl-alpha-D-muramate + L-alanine + ATP = UDP-N-acetyl-alpha-D-muramoyl-L-alanine + ADP + phosphate + H(+)</text>
        <dbReference type="Rhea" id="RHEA:23372"/>
        <dbReference type="ChEBI" id="CHEBI:15378"/>
        <dbReference type="ChEBI" id="CHEBI:30616"/>
        <dbReference type="ChEBI" id="CHEBI:43474"/>
        <dbReference type="ChEBI" id="CHEBI:57972"/>
        <dbReference type="ChEBI" id="CHEBI:70757"/>
        <dbReference type="ChEBI" id="CHEBI:83898"/>
        <dbReference type="ChEBI" id="CHEBI:456216"/>
        <dbReference type="EC" id="6.3.2.8"/>
    </reaction>
</comment>
<dbReference type="GO" id="GO:0009252">
    <property type="term" value="P:peptidoglycan biosynthetic process"/>
    <property type="evidence" value="ECO:0007669"/>
    <property type="project" value="UniProtKB-UniRule"/>
</dbReference>
<dbReference type="SUPFAM" id="SSF53244">
    <property type="entry name" value="MurD-like peptide ligases, peptide-binding domain"/>
    <property type="match status" value="1"/>
</dbReference>
<keyword evidence="7 14" id="KW-0547">Nucleotide-binding</keyword>
<dbReference type="SUPFAM" id="SSF51984">
    <property type="entry name" value="MurCD N-terminal domain"/>
    <property type="match status" value="1"/>
</dbReference>
<feature type="binding site" evidence="14">
    <location>
        <begin position="112"/>
        <end position="118"/>
    </location>
    <ligand>
        <name>ATP</name>
        <dbReference type="ChEBI" id="CHEBI:30616"/>
    </ligand>
</feature>
<dbReference type="InterPro" id="IPR036565">
    <property type="entry name" value="Mur-like_cat_sf"/>
</dbReference>
<dbReference type="InterPro" id="IPR004101">
    <property type="entry name" value="Mur_ligase_C"/>
</dbReference>
<evidence type="ECO:0000256" key="3">
    <source>
        <dbReference type="ARBA" id="ARBA00012211"/>
    </source>
</evidence>
<protein>
    <recommendedName>
        <fullName evidence="3 14">UDP-N-acetylmuramate--L-alanine ligase</fullName>
        <ecNumber evidence="3 14">6.3.2.8</ecNumber>
    </recommendedName>
    <alternativeName>
        <fullName evidence="14">UDP-N-acetylmuramoyl-L-alanine synthetase</fullName>
    </alternativeName>
</protein>
<evidence type="ECO:0000256" key="12">
    <source>
        <dbReference type="ARBA" id="ARBA00023316"/>
    </source>
</evidence>
<evidence type="ECO:0000313" key="19">
    <source>
        <dbReference type="Proteomes" id="UP000199708"/>
    </source>
</evidence>
<dbReference type="GO" id="GO:0071555">
    <property type="term" value="P:cell wall organization"/>
    <property type="evidence" value="ECO:0007669"/>
    <property type="project" value="UniProtKB-KW"/>
</dbReference>
<dbReference type="OrthoDB" id="9804126at2"/>
<keyword evidence="19" id="KW-1185">Reference proteome</keyword>
<dbReference type="Pfam" id="PF08245">
    <property type="entry name" value="Mur_ligase_M"/>
    <property type="match status" value="1"/>
</dbReference>
<dbReference type="GO" id="GO:0005524">
    <property type="term" value="F:ATP binding"/>
    <property type="evidence" value="ECO:0007669"/>
    <property type="project" value="UniProtKB-UniRule"/>
</dbReference>
<dbReference type="SUPFAM" id="SSF53623">
    <property type="entry name" value="MurD-like peptide ligases, catalytic domain"/>
    <property type="match status" value="1"/>
</dbReference>
<evidence type="ECO:0000256" key="14">
    <source>
        <dbReference type="HAMAP-Rule" id="MF_00046"/>
    </source>
</evidence>
<gene>
    <name evidence="14" type="primary">murC</name>
    <name evidence="18" type="ORF">SAMN05421791_10661</name>
</gene>
<dbReference type="Pfam" id="PF01225">
    <property type="entry name" value="Mur_ligase"/>
    <property type="match status" value="1"/>
</dbReference>
<dbReference type="RefSeq" id="WP_090290070.1">
    <property type="nucleotide sequence ID" value="NZ_FNCK01000006.1"/>
</dbReference>
<dbReference type="InterPro" id="IPR050061">
    <property type="entry name" value="MurCDEF_pg_biosynth"/>
</dbReference>
<dbReference type="Gene3D" id="3.90.190.20">
    <property type="entry name" value="Mur ligase, C-terminal domain"/>
    <property type="match status" value="1"/>
</dbReference>
<keyword evidence="12 14" id="KW-0961">Cell wall biogenesis/degradation</keyword>
<keyword evidence="9 14" id="KW-0133">Cell shape</keyword>
<dbReference type="GO" id="GO:0051301">
    <property type="term" value="P:cell division"/>
    <property type="evidence" value="ECO:0007669"/>
    <property type="project" value="UniProtKB-KW"/>
</dbReference>
<name>A0A1G7TLJ5_9LACT</name>
<dbReference type="InterPro" id="IPR036615">
    <property type="entry name" value="Mur_ligase_C_dom_sf"/>
</dbReference>
<dbReference type="NCBIfam" id="TIGR01082">
    <property type="entry name" value="murC"/>
    <property type="match status" value="1"/>
</dbReference>
<evidence type="ECO:0000256" key="2">
    <source>
        <dbReference type="ARBA" id="ARBA00004752"/>
    </source>
</evidence>
<feature type="domain" description="Mur ligase C-terminal" evidence="16">
    <location>
        <begin position="301"/>
        <end position="402"/>
    </location>
</feature>
<keyword evidence="5 14" id="KW-0436">Ligase</keyword>
<keyword evidence="8 14" id="KW-0067">ATP-binding</keyword>
<evidence type="ECO:0000259" key="16">
    <source>
        <dbReference type="Pfam" id="PF02875"/>
    </source>
</evidence>
<dbReference type="STRING" id="120956.SAMN05421791_10661"/>
<keyword evidence="4 14" id="KW-0963">Cytoplasm</keyword>
<dbReference type="PANTHER" id="PTHR43445:SF3">
    <property type="entry name" value="UDP-N-ACETYLMURAMATE--L-ALANINE LIGASE"/>
    <property type="match status" value="1"/>
</dbReference>
<dbReference type="PANTHER" id="PTHR43445">
    <property type="entry name" value="UDP-N-ACETYLMURAMATE--L-ALANINE LIGASE-RELATED"/>
    <property type="match status" value="1"/>
</dbReference>
<feature type="domain" description="Mur ligase central" evidence="17">
    <location>
        <begin position="110"/>
        <end position="277"/>
    </location>
</feature>
<evidence type="ECO:0000256" key="10">
    <source>
        <dbReference type="ARBA" id="ARBA00022984"/>
    </source>
</evidence>
<accession>A0A1G7TLJ5</accession>
<dbReference type="EMBL" id="FNCK01000006">
    <property type="protein sequence ID" value="SDG35972.1"/>
    <property type="molecule type" value="Genomic_DNA"/>
</dbReference>
<keyword evidence="10 14" id="KW-0573">Peptidoglycan synthesis</keyword>
<feature type="domain" description="Mur ligase N-terminal catalytic" evidence="15">
    <location>
        <begin position="8"/>
        <end position="105"/>
    </location>
</feature>
<keyword evidence="11 14" id="KW-0131">Cell cycle</keyword>
<dbReference type="HAMAP" id="MF_00046">
    <property type="entry name" value="MurC"/>
    <property type="match status" value="1"/>
</dbReference>
<dbReference type="GO" id="GO:0005737">
    <property type="term" value="C:cytoplasm"/>
    <property type="evidence" value="ECO:0007669"/>
    <property type="project" value="UniProtKB-SubCell"/>
</dbReference>
<evidence type="ECO:0000256" key="7">
    <source>
        <dbReference type="ARBA" id="ARBA00022741"/>
    </source>
</evidence>
<evidence type="ECO:0000256" key="9">
    <source>
        <dbReference type="ARBA" id="ARBA00022960"/>
    </source>
</evidence>
<evidence type="ECO:0000256" key="11">
    <source>
        <dbReference type="ARBA" id="ARBA00023306"/>
    </source>
</evidence>